<name>A0A853AD96_9PSEU</name>
<feature type="chain" id="PRO_5038560211" description="DUF3558 domain-containing protein" evidence="1">
    <location>
        <begin position="21"/>
        <end position="177"/>
    </location>
</feature>
<evidence type="ECO:0008006" key="4">
    <source>
        <dbReference type="Google" id="ProtNLM"/>
    </source>
</evidence>
<evidence type="ECO:0000256" key="1">
    <source>
        <dbReference type="SAM" id="SignalP"/>
    </source>
</evidence>
<dbReference type="RefSeq" id="WP_179717096.1">
    <property type="nucleotide sequence ID" value="NZ_BAABFH010000001.1"/>
</dbReference>
<dbReference type="Pfam" id="PF12079">
    <property type="entry name" value="DUF3558"/>
    <property type="match status" value="1"/>
</dbReference>
<keyword evidence="3" id="KW-1185">Reference proteome</keyword>
<evidence type="ECO:0000313" key="2">
    <source>
        <dbReference type="EMBL" id="NYI81796.1"/>
    </source>
</evidence>
<organism evidence="2 3">
    <name type="scientific">Saccharopolyspora hordei</name>
    <dbReference type="NCBI Taxonomy" id="1838"/>
    <lineage>
        <taxon>Bacteria</taxon>
        <taxon>Bacillati</taxon>
        <taxon>Actinomycetota</taxon>
        <taxon>Actinomycetes</taxon>
        <taxon>Pseudonocardiales</taxon>
        <taxon>Pseudonocardiaceae</taxon>
        <taxon>Saccharopolyspora</taxon>
    </lineage>
</organism>
<keyword evidence="1" id="KW-0732">Signal</keyword>
<evidence type="ECO:0000313" key="3">
    <source>
        <dbReference type="Proteomes" id="UP000587002"/>
    </source>
</evidence>
<proteinExistence type="predicted"/>
<gene>
    <name evidence="2" type="ORF">HNR68_000426</name>
</gene>
<dbReference type="EMBL" id="JACCFJ010000001">
    <property type="protein sequence ID" value="NYI81796.1"/>
    <property type="molecule type" value="Genomic_DNA"/>
</dbReference>
<dbReference type="PROSITE" id="PS51257">
    <property type="entry name" value="PROKAR_LIPOPROTEIN"/>
    <property type="match status" value="1"/>
</dbReference>
<comment type="caution">
    <text evidence="2">The sequence shown here is derived from an EMBL/GenBank/DDBJ whole genome shotgun (WGS) entry which is preliminary data.</text>
</comment>
<sequence>MRTTPVTAAAALTITGLLLAGCGTSSSDASQALDGPLVGPSLAGFDPCSALSQSDLQHVGVTEPGEPVDEDGEVGCEFRGDDDFLLRITKAETTDLDAWSQRRGEFSGFESNQVGSRPGLRAVPVGSPESTWCRQIVAAGTGTVSVEIKYNAETGPAGAETCAKAIEIAQVLEPTLP</sequence>
<reference evidence="2 3" key="1">
    <citation type="submission" date="2020-07" db="EMBL/GenBank/DDBJ databases">
        <title>Sequencing the genomes of 1000 actinobacteria strains.</title>
        <authorList>
            <person name="Klenk H.-P."/>
        </authorList>
    </citation>
    <scope>NUCLEOTIDE SEQUENCE [LARGE SCALE GENOMIC DNA]</scope>
    <source>
        <strain evidence="2 3">DSM 44065</strain>
    </source>
</reference>
<dbReference type="AlphaFoldDB" id="A0A853AD96"/>
<accession>A0A853AD96</accession>
<dbReference type="Proteomes" id="UP000587002">
    <property type="component" value="Unassembled WGS sequence"/>
</dbReference>
<feature type="signal peptide" evidence="1">
    <location>
        <begin position="1"/>
        <end position="20"/>
    </location>
</feature>
<dbReference type="InterPro" id="IPR024520">
    <property type="entry name" value="DUF3558"/>
</dbReference>
<protein>
    <recommendedName>
        <fullName evidence="4">DUF3558 domain-containing protein</fullName>
    </recommendedName>
</protein>